<dbReference type="Proteomes" id="UP000185924">
    <property type="component" value="Unassembled WGS sequence"/>
</dbReference>
<dbReference type="STRING" id="1077936.SAMN05421545_2281"/>
<dbReference type="RefSeq" id="WP_007660292.1">
    <property type="nucleotide sequence ID" value="NZ_FTNM01000003.1"/>
</dbReference>
<comment type="similarity">
    <text evidence="1">Belongs to the UPF0213 family.</text>
</comment>
<dbReference type="Pfam" id="PF01541">
    <property type="entry name" value="GIY-YIG"/>
    <property type="match status" value="1"/>
</dbReference>
<reference evidence="4" key="1">
    <citation type="submission" date="2017-01" db="EMBL/GenBank/DDBJ databases">
        <authorList>
            <person name="Varghese N."/>
            <person name="Submissions S."/>
        </authorList>
    </citation>
    <scope>NUCLEOTIDE SEQUENCE [LARGE SCALE GENOMIC DNA]</scope>
    <source>
        <strain evidence="4">DM9</strain>
    </source>
</reference>
<dbReference type="InterPro" id="IPR035901">
    <property type="entry name" value="GIY-YIG_endonuc_sf"/>
</dbReference>
<dbReference type="AlphaFoldDB" id="A0A1N6Y5J3"/>
<keyword evidence="3" id="KW-0255">Endonuclease</keyword>
<evidence type="ECO:0000313" key="4">
    <source>
        <dbReference type="Proteomes" id="UP000185924"/>
    </source>
</evidence>
<dbReference type="CDD" id="cd10448">
    <property type="entry name" value="GIY-YIG_unchar_3"/>
    <property type="match status" value="1"/>
</dbReference>
<sequence length="103" mass="12502">MSGHNYFVYITSNPKKTTLYIGVTNELTRRMDEHVLNAGVPTSFAGRYYCFNLVYYERFTYVQHAIEREKQLKKWSRKKKDELIRDFNPEWKPLNDEVKDWED</sequence>
<dbReference type="PROSITE" id="PS50164">
    <property type="entry name" value="GIY_YIG"/>
    <property type="match status" value="1"/>
</dbReference>
<evidence type="ECO:0000313" key="3">
    <source>
        <dbReference type="EMBL" id="SIR09902.1"/>
    </source>
</evidence>
<dbReference type="OrthoDB" id="1495241at2"/>
<dbReference type="PANTHER" id="PTHR34477">
    <property type="entry name" value="UPF0213 PROTEIN YHBQ"/>
    <property type="match status" value="1"/>
</dbReference>
<dbReference type="EMBL" id="FTNM01000003">
    <property type="protein sequence ID" value="SIR09902.1"/>
    <property type="molecule type" value="Genomic_DNA"/>
</dbReference>
<protein>
    <submittedName>
        <fullName evidence="3">Putative endonuclease</fullName>
    </submittedName>
</protein>
<dbReference type="InterPro" id="IPR050190">
    <property type="entry name" value="UPF0213_domain"/>
</dbReference>
<keyword evidence="3" id="KW-0378">Hydrolase</keyword>
<dbReference type="PANTHER" id="PTHR34477:SF5">
    <property type="entry name" value="BSL5627 PROTEIN"/>
    <property type="match status" value="1"/>
</dbReference>
<dbReference type="GO" id="GO:0004519">
    <property type="term" value="F:endonuclease activity"/>
    <property type="evidence" value="ECO:0007669"/>
    <property type="project" value="UniProtKB-KW"/>
</dbReference>
<dbReference type="SUPFAM" id="SSF82771">
    <property type="entry name" value="GIY-YIG endonuclease"/>
    <property type="match status" value="1"/>
</dbReference>
<keyword evidence="4" id="KW-1185">Reference proteome</keyword>
<evidence type="ECO:0000256" key="1">
    <source>
        <dbReference type="ARBA" id="ARBA00007435"/>
    </source>
</evidence>
<dbReference type="Gene3D" id="3.40.1440.10">
    <property type="entry name" value="GIY-YIG endonuclease"/>
    <property type="match status" value="1"/>
</dbReference>
<accession>A0A1N6Y5J3</accession>
<proteinExistence type="inferred from homology"/>
<organism evidence="3 4">
    <name type="scientific">Pontibacter lucknowensis</name>
    <dbReference type="NCBI Taxonomy" id="1077936"/>
    <lineage>
        <taxon>Bacteria</taxon>
        <taxon>Pseudomonadati</taxon>
        <taxon>Bacteroidota</taxon>
        <taxon>Cytophagia</taxon>
        <taxon>Cytophagales</taxon>
        <taxon>Hymenobacteraceae</taxon>
        <taxon>Pontibacter</taxon>
    </lineage>
</organism>
<gene>
    <name evidence="3" type="ORF">SAMN05421545_2281</name>
</gene>
<name>A0A1N6Y5J3_9BACT</name>
<feature type="domain" description="GIY-YIG" evidence="2">
    <location>
        <begin position="4"/>
        <end position="82"/>
    </location>
</feature>
<dbReference type="InterPro" id="IPR000305">
    <property type="entry name" value="GIY-YIG_endonuc"/>
</dbReference>
<evidence type="ECO:0000259" key="2">
    <source>
        <dbReference type="PROSITE" id="PS50164"/>
    </source>
</evidence>
<keyword evidence="3" id="KW-0540">Nuclease</keyword>